<keyword evidence="3" id="KW-1185">Reference proteome</keyword>
<dbReference type="Gene3D" id="3.90.1340.10">
    <property type="entry name" value="Phage tail collar domain"/>
    <property type="match status" value="1"/>
</dbReference>
<feature type="domain" description="Phage tail collar" evidence="1">
    <location>
        <begin position="7"/>
        <end position="63"/>
    </location>
</feature>
<organism evidence="2 3">
    <name type="scientific">Fusibacter paucivorans</name>
    <dbReference type="NCBI Taxonomy" id="76009"/>
    <lineage>
        <taxon>Bacteria</taxon>
        <taxon>Bacillati</taxon>
        <taxon>Bacillota</taxon>
        <taxon>Clostridia</taxon>
        <taxon>Eubacteriales</taxon>
        <taxon>Eubacteriales Family XII. Incertae Sedis</taxon>
        <taxon>Fusibacter</taxon>
    </lineage>
</organism>
<protein>
    <submittedName>
        <fullName evidence="2">Tail fiber protein</fullName>
    </submittedName>
</protein>
<evidence type="ECO:0000259" key="1">
    <source>
        <dbReference type="Pfam" id="PF07484"/>
    </source>
</evidence>
<evidence type="ECO:0000313" key="2">
    <source>
        <dbReference type="EMBL" id="MBS7526929.1"/>
    </source>
</evidence>
<dbReference type="InterPro" id="IPR011083">
    <property type="entry name" value="Phage_tail_collar_dom"/>
</dbReference>
<dbReference type="RefSeq" id="WP_213236790.1">
    <property type="nucleotide sequence ID" value="NZ_JAHBCL010000014.1"/>
</dbReference>
<name>A0ABS5PP32_9FIRM</name>
<dbReference type="Proteomes" id="UP000746471">
    <property type="component" value="Unassembled WGS sequence"/>
</dbReference>
<sequence length="184" mass="19822">MHQYYLGEIRMFGFGTAPDGWLSCNGQILNIKDYQDLYGLLGTTYGGNGTTTFAVPNLMGRAIEGVGSGHPRGASRGSERIALDVTNLPKHSHELWGCNAKGNKNKPIGCYFGIVNELQSEINMYHNTTMDVKLSPESIEVVGSGQAHDNMQPYLALNICIATTGDVPKRASIVKNEGGDDVSA</sequence>
<accession>A0ABS5PP32</accession>
<gene>
    <name evidence="2" type="ORF">KHM83_09585</name>
</gene>
<dbReference type="Pfam" id="PF07484">
    <property type="entry name" value="Collar"/>
    <property type="match status" value="1"/>
</dbReference>
<dbReference type="SUPFAM" id="SSF88874">
    <property type="entry name" value="Receptor-binding domain of short tail fibre protein gp12"/>
    <property type="match status" value="1"/>
</dbReference>
<dbReference type="EMBL" id="JAHBCL010000014">
    <property type="protein sequence ID" value="MBS7526929.1"/>
    <property type="molecule type" value="Genomic_DNA"/>
</dbReference>
<reference evidence="2 3" key="1">
    <citation type="submission" date="2021-05" db="EMBL/GenBank/DDBJ databases">
        <title>Fusibacter ferrireducens sp. nov., an anaerobic, sulfur- and Fe-reducing bacterium isolated from the mangrove sediment.</title>
        <authorList>
            <person name="Qiu D."/>
        </authorList>
    </citation>
    <scope>NUCLEOTIDE SEQUENCE [LARGE SCALE GENOMIC DNA]</scope>
    <source>
        <strain evidence="2 3">DSM 12116</strain>
    </source>
</reference>
<evidence type="ECO:0000313" key="3">
    <source>
        <dbReference type="Proteomes" id="UP000746471"/>
    </source>
</evidence>
<dbReference type="InterPro" id="IPR037053">
    <property type="entry name" value="Phage_tail_collar_dom_sf"/>
</dbReference>
<comment type="caution">
    <text evidence="2">The sequence shown here is derived from an EMBL/GenBank/DDBJ whole genome shotgun (WGS) entry which is preliminary data.</text>
</comment>
<proteinExistence type="predicted"/>